<sequence>MKTLPSPSGVGGQKREPEEPAESFYSSNAICSVSVSSTSRPRVRDRLGGSRPRRACRRWSAPAPEGETSAQRSPESTSERADLVSFKLDDRSQAGITNVWLVWTIKNSSSKKSNYSWDWEAIDASGTRVANGTQLETDVQPGQTANGEFPTTLKSTKGVKLNITSFDRTAAS</sequence>
<dbReference type="RefSeq" id="WP_226652886.1">
    <property type="nucleotide sequence ID" value="NZ_BNBS01000162.1"/>
</dbReference>
<accession>A0ABQ3PQF1</accession>
<evidence type="ECO:0000256" key="1">
    <source>
        <dbReference type="SAM" id="MobiDB-lite"/>
    </source>
</evidence>
<evidence type="ECO:0000313" key="3">
    <source>
        <dbReference type="Proteomes" id="UP001052739"/>
    </source>
</evidence>
<dbReference type="EMBL" id="BNDW01000117">
    <property type="protein sequence ID" value="GHI27241.1"/>
    <property type="molecule type" value="Genomic_DNA"/>
</dbReference>
<name>A0ABQ3PQF1_9ACTN</name>
<organism evidence="2 3">
    <name type="scientific">Streptomyces hydrogenans</name>
    <dbReference type="NCBI Taxonomy" id="1873719"/>
    <lineage>
        <taxon>Bacteria</taxon>
        <taxon>Bacillati</taxon>
        <taxon>Actinomycetota</taxon>
        <taxon>Actinomycetes</taxon>
        <taxon>Kitasatosporales</taxon>
        <taxon>Streptomycetaceae</taxon>
        <taxon>Streptomyces</taxon>
    </lineage>
</organism>
<gene>
    <name evidence="2" type="ORF">Shyd_86120</name>
</gene>
<feature type="region of interest" description="Disordered" evidence="1">
    <location>
        <begin position="1"/>
        <end position="81"/>
    </location>
</feature>
<reference evidence="2" key="1">
    <citation type="submission" date="2024-05" db="EMBL/GenBank/DDBJ databases">
        <title>Whole genome shotgun sequence of Streptomyces hydrogenans NBRC 13475.</title>
        <authorList>
            <person name="Komaki H."/>
            <person name="Tamura T."/>
        </authorList>
    </citation>
    <scope>NUCLEOTIDE SEQUENCE</scope>
    <source>
        <strain evidence="2">NBRC 13475</strain>
    </source>
</reference>
<comment type="caution">
    <text evidence="2">The sequence shown here is derived from an EMBL/GenBank/DDBJ whole genome shotgun (WGS) entry which is preliminary data.</text>
</comment>
<keyword evidence="3" id="KW-1185">Reference proteome</keyword>
<dbReference type="Proteomes" id="UP001052739">
    <property type="component" value="Unassembled WGS sequence"/>
</dbReference>
<proteinExistence type="predicted"/>
<protein>
    <submittedName>
        <fullName evidence="2">Uncharacterized protein</fullName>
    </submittedName>
</protein>
<feature type="compositionally biased region" description="Low complexity" evidence="1">
    <location>
        <begin position="26"/>
        <end position="40"/>
    </location>
</feature>
<evidence type="ECO:0000313" key="2">
    <source>
        <dbReference type="EMBL" id="GHI27241.1"/>
    </source>
</evidence>